<dbReference type="Proteomes" id="UP001596442">
    <property type="component" value="Unassembled WGS sequence"/>
</dbReference>
<evidence type="ECO:0000313" key="6">
    <source>
        <dbReference type="Proteomes" id="UP001596442"/>
    </source>
</evidence>
<feature type="compositionally biased region" description="Acidic residues" evidence="3">
    <location>
        <begin position="84"/>
        <end position="96"/>
    </location>
</feature>
<dbReference type="PANTHER" id="PTHR11527">
    <property type="entry name" value="HEAT-SHOCK PROTEIN 20 FAMILY MEMBER"/>
    <property type="match status" value="1"/>
</dbReference>
<comment type="caution">
    <text evidence="5">The sequence shown here is derived from an EMBL/GenBank/DDBJ whole genome shotgun (WGS) entry which is preliminary data.</text>
</comment>
<feature type="region of interest" description="Disordered" evidence="3">
    <location>
        <begin position="124"/>
        <end position="157"/>
    </location>
</feature>
<keyword evidence="6" id="KW-1185">Reference proteome</keyword>
<sequence>MTRRDPFGEIENLFERMDQELEKLGAGLERPRSPGTTVDVVETADGLQVIADLPGFDPDAIDVELHEDALTIGATREEIHETGTDADEADASEEAPESGTPRYHRRERRYGSVSRRIPLPVAVEADGTTASYDDGVLTVSLPKRTESASSGHRIDVE</sequence>
<protein>
    <submittedName>
        <fullName evidence="5">Hsp20/alpha crystallin family protein</fullName>
    </submittedName>
</protein>
<evidence type="ECO:0000256" key="1">
    <source>
        <dbReference type="PROSITE-ProRule" id="PRU00285"/>
    </source>
</evidence>
<dbReference type="InterPro" id="IPR008978">
    <property type="entry name" value="HSP20-like_chaperone"/>
</dbReference>
<organism evidence="5 6">
    <name type="scientific">Halorubrum tibetense</name>
    <dbReference type="NCBI Taxonomy" id="175631"/>
    <lineage>
        <taxon>Archaea</taxon>
        <taxon>Methanobacteriati</taxon>
        <taxon>Methanobacteriota</taxon>
        <taxon>Stenosarchaea group</taxon>
        <taxon>Halobacteria</taxon>
        <taxon>Halobacteriales</taxon>
        <taxon>Haloferacaceae</taxon>
        <taxon>Halorubrum</taxon>
    </lineage>
</organism>
<dbReference type="InterPro" id="IPR031107">
    <property type="entry name" value="Small_HSP"/>
</dbReference>
<evidence type="ECO:0000259" key="4">
    <source>
        <dbReference type="PROSITE" id="PS01031"/>
    </source>
</evidence>
<dbReference type="PROSITE" id="PS01031">
    <property type="entry name" value="SHSP"/>
    <property type="match status" value="1"/>
</dbReference>
<evidence type="ECO:0000313" key="5">
    <source>
        <dbReference type="EMBL" id="MFC6753725.1"/>
    </source>
</evidence>
<dbReference type="SUPFAM" id="SSF49764">
    <property type="entry name" value="HSP20-like chaperones"/>
    <property type="match status" value="1"/>
</dbReference>
<comment type="similarity">
    <text evidence="1 2">Belongs to the small heat shock protein (HSP20) family.</text>
</comment>
<evidence type="ECO:0000256" key="3">
    <source>
        <dbReference type="SAM" id="MobiDB-lite"/>
    </source>
</evidence>
<name>A0ABD5SAX2_9EURY</name>
<gene>
    <name evidence="5" type="ORF">ACFQEU_09670</name>
</gene>
<dbReference type="CDD" id="cd06464">
    <property type="entry name" value="ACD_sHsps-like"/>
    <property type="match status" value="1"/>
</dbReference>
<dbReference type="EMBL" id="JBHSWW010000134">
    <property type="protein sequence ID" value="MFC6753725.1"/>
    <property type="molecule type" value="Genomic_DNA"/>
</dbReference>
<dbReference type="AlphaFoldDB" id="A0ABD5SAX2"/>
<dbReference type="Gene3D" id="2.60.40.790">
    <property type="match status" value="1"/>
</dbReference>
<reference evidence="5 6" key="1">
    <citation type="journal article" date="2019" name="Int. J. Syst. Evol. Microbiol.">
        <title>The Global Catalogue of Microorganisms (GCM) 10K type strain sequencing project: providing services to taxonomists for standard genome sequencing and annotation.</title>
        <authorList>
            <consortium name="The Broad Institute Genomics Platform"/>
            <consortium name="The Broad Institute Genome Sequencing Center for Infectious Disease"/>
            <person name="Wu L."/>
            <person name="Ma J."/>
        </authorList>
    </citation>
    <scope>NUCLEOTIDE SEQUENCE [LARGE SCALE GENOMIC DNA]</scope>
    <source>
        <strain evidence="5 6">CGMCC 1.3239</strain>
    </source>
</reference>
<evidence type="ECO:0000256" key="2">
    <source>
        <dbReference type="RuleBase" id="RU003616"/>
    </source>
</evidence>
<dbReference type="RefSeq" id="WP_379781591.1">
    <property type="nucleotide sequence ID" value="NZ_JBHSWW010000134.1"/>
</dbReference>
<accession>A0ABD5SAX2</accession>
<feature type="domain" description="SHSP" evidence="4">
    <location>
        <begin position="29"/>
        <end position="157"/>
    </location>
</feature>
<dbReference type="Pfam" id="PF00011">
    <property type="entry name" value="HSP20"/>
    <property type="match status" value="1"/>
</dbReference>
<proteinExistence type="inferred from homology"/>
<dbReference type="InterPro" id="IPR002068">
    <property type="entry name" value="A-crystallin/Hsp20_dom"/>
</dbReference>
<feature type="region of interest" description="Disordered" evidence="3">
    <location>
        <begin position="79"/>
        <end position="111"/>
    </location>
</feature>